<dbReference type="Gene3D" id="2.60.40.10">
    <property type="entry name" value="Immunoglobulins"/>
    <property type="match status" value="1"/>
</dbReference>
<accession>A0A0R3XAG2</accession>
<organism evidence="2">
    <name type="scientific">Hydatigena taeniaeformis</name>
    <name type="common">Feline tapeworm</name>
    <name type="synonym">Taenia taeniaeformis</name>
    <dbReference type="NCBI Taxonomy" id="6205"/>
    <lineage>
        <taxon>Eukaryota</taxon>
        <taxon>Metazoa</taxon>
        <taxon>Spiralia</taxon>
        <taxon>Lophotrochozoa</taxon>
        <taxon>Platyhelminthes</taxon>
        <taxon>Cestoda</taxon>
        <taxon>Eucestoda</taxon>
        <taxon>Cyclophyllidea</taxon>
        <taxon>Taeniidae</taxon>
        <taxon>Hydatigera</taxon>
    </lineage>
</organism>
<evidence type="ECO:0000259" key="1">
    <source>
        <dbReference type="PROSITE" id="PS50853"/>
    </source>
</evidence>
<dbReference type="InterPro" id="IPR003961">
    <property type="entry name" value="FN3_dom"/>
</dbReference>
<dbReference type="AlphaFoldDB" id="A0A0R3XAG2"/>
<protein>
    <submittedName>
        <fullName evidence="2">Fibronectin type-III domain-containing protein</fullName>
    </submittedName>
</protein>
<name>A0A0R3XAG2_HYDTA</name>
<sequence>LHELSNPDVFIITYPFNHTDSPRGKVGILNDGEITLDDLTPNSAYKVAVMVGQNGQPFMYFTMPIVTTSTADQLALTDQEEEGSSTEEEQHTKPFYQISASAQTIDFTWNPASLRNMADAEITITSNPTTDSKSAVTKSALIGDGRITLDGLTPSTVYAVTVKVVQRGETVSTFSEIIPTQSFAVVVTHAVKYLIWADEDEATSGSAATSVITGLAISSLVALLTLMSS</sequence>
<dbReference type="CDD" id="cd00063">
    <property type="entry name" value="FN3"/>
    <property type="match status" value="1"/>
</dbReference>
<reference evidence="2" key="1">
    <citation type="submission" date="2017-02" db="UniProtKB">
        <authorList>
            <consortium name="WormBaseParasite"/>
        </authorList>
    </citation>
    <scope>IDENTIFICATION</scope>
</reference>
<dbReference type="PROSITE" id="PS50853">
    <property type="entry name" value="FN3"/>
    <property type="match status" value="1"/>
</dbReference>
<dbReference type="InterPro" id="IPR036116">
    <property type="entry name" value="FN3_sf"/>
</dbReference>
<feature type="domain" description="Fibronectin type-III" evidence="1">
    <location>
        <begin position="90"/>
        <end position="185"/>
    </location>
</feature>
<dbReference type="WBParaSite" id="TTAC_0001053901-mRNA-1">
    <property type="protein sequence ID" value="TTAC_0001053901-mRNA-1"/>
    <property type="gene ID" value="TTAC_0001053901"/>
</dbReference>
<dbReference type="SUPFAM" id="SSF49265">
    <property type="entry name" value="Fibronectin type III"/>
    <property type="match status" value="1"/>
</dbReference>
<evidence type="ECO:0000313" key="2">
    <source>
        <dbReference type="WBParaSite" id="TTAC_0001053901-mRNA-1"/>
    </source>
</evidence>
<proteinExistence type="predicted"/>
<dbReference type="InterPro" id="IPR013783">
    <property type="entry name" value="Ig-like_fold"/>
</dbReference>